<accession>A0AAE1AGH2</accession>
<evidence type="ECO:0000313" key="3">
    <source>
        <dbReference type="EMBL" id="KAK3786656.1"/>
    </source>
</evidence>
<evidence type="ECO:0000313" key="4">
    <source>
        <dbReference type="Proteomes" id="UP001283361"/>
    </source>
</evidence>
<comment type="caution">
    <text evidence="3">The sequence shown here is derived from an EMBL/GenBank/DDBJ whole genome shotgun (WGS) entry which is preliminary data.</text>
</comment>
<sequence length="239" mass="27393">MSFKTLSDCNNSEIDNYLQKILYKKNVEQRAENNLSHLLQSSTAFCLDCWTAFLKRVKKRPRSTPEALRESHRLNSAGPNYALDGPLENQVNCKYDDTRSLKDNICELPTCTSYRGKRKLMSFAPKLQLHPTDGSGGDCNSNAIQDSAYRVAETGEKEIAVEEELQIAFQQTYKRDLQMRLQNVRGARSLLRQKASLLLTWNTIQLLLLLLMFMYASSCQCSFRKVFSCSKQCFRNDTC</sequence>
<feature type="region of interest" description="Disordered" evidence="1">
    <location>
        <begin position="61"/>
        <end position="81"/>
    </location>
</feature>
<organism evidence="3 4">
    <name type="scientific">Elysia crispata</name>
    <name type="common">lettuce slug</name>
    <dbReference type="NCBI Taxonomy" id="231223"/>
    <lineage>
        <taxon>Eukaryota</taxon>
        <taxon>Metazoa</taxon>
        <taxon>Spiralia</taxon>
        <taxon>Lophotrochozoa</taxon>
        <taxon>Mollusca</taxon>
        <taxon>Gastropoda</taxon>
        <taxon>Heterobranchia</taxon>
        <taxon>Euthyneura</taxon>
        <taxon>Panpulmonata</taxon>
        <taxon>Sacoglossa</taxon>
        <taxon>Placobranchoidea</taxon>
        <taxon>Plakobranchidae</taxon>
        <taxon>Elysia</taxon>
    </lineage>
</organism>
<dbReference type="EMBL" id="JAWDGP010001951">
    <property type="protein sequence ID" value="KAK3786656.1"/>
    <property type="molecule type" value="Genomic_DNA"/>
</dbReference>
<feature type="transmembrane region" description="Helical" evidence="2">
    <location>
        <begin position="195"/>
        <end position="216"/>
    </location>
</feature>
<keyword evidence="2" id="KW-0472">Membrane</keyword>
<reference evidence="3" key="1">
    <citation type="journal article" date="2023" name="G3 (Bethesda)">
        <title>A reference genome for the long-term kleptoplast-retaining sea slug Elysia crispata morphotype clarki.</title>
        <authorList>
            <person name="Eastman K.E."/>
            <person name="Pendleton A.L."/>
            <person name="Shaikh M.A."/>
            <person name="Suttiyut T."/>
            <person name="Ogas R."/>
            <person name="Tomko P."/>
            <person name="Gavelis G."/>
            <person name="Widhalm J.R."/>
            <person name="Wisecaver J.H."/>
        </authorList>
    </citation>
    <scope>NUCLEOTIDE SEQUENCE</scope>
    <source>
        <strain evidence="3">ECLA1</strain>
    </source>
</reference>
<evidence type="ECO:0000256" key="1">
    <source>
        <dbReference type="SAM" id="MobiDB-lite"/>
    </source>
</evidence>
<dbReference type="AlphaFoldDB" id="A0AAE1AGH2"/>
<dbReference type="Proteomes" id="UP001283361">
    <property type="component" value="Unassembled WGS sequence"/>
</dbReference>
<keyword evidence="2" id="KW-1133">Transmembrane helix</keyword>
<evidence type="ECO:0000256" key="2">
    <source>
        <dbReference type="SAM" id="Phobius"/>
    </source>
</evidence>
<proteinExistence type="predicted"/>
<protein>
    <submittedName>
        <fullName evidence="3">Uncharacterized protein</fullName>
    </submittedName>
</protein>
<gene>
    <name evidence="3" type="ORF">RRG08_027612</name>
</gene>
<keyword evidence="2" id="KW-0812">Transmembrane</keyword>
<name>A0AAE1AGH2_9GAST</name>
<keyword evidence="4" id="KW-1185">Reference proteome</keyword>